<dbReference type="AlphaFoldDB" id="U1N414"/>
<name>U1N414_9EURY</name>
<evidence type="ECO:0000313" key="1">
    <source>
        <dbReference type="EMBL" id="ERG91133.1"/>
    </source>
</evidence>
<proteinExistence type="predicted"/>
<organism evidence="1 2">
    <name type="scientific">Haloquadratum walsbyi J07HQW1</name>
    <dbReference type="NCBI Taxonomy" id="1238424"/>
    <lineage>
        <taxon>Archaea</taxon>
        <taxon>Methanobacteriati</taxon>
        <taxon>Methanobacteriota</taxon>
        <taxon>Stenosarchaea group</taxon>
        <taxon>Halobacteria</taxon>
        <taxon>Halobacteriales</taxon>
        <taxon>Haloferacaceae</taxon>
        <taxon>Haloquadratum</taxon>
    </lineage>
</organism>
<sequence>MRPGNRRAFLSIIGVGSVGLLAGCLVSSRATTGNLFVRARNMTPAEQTVSIQLIIGEEKTPSIEANTTLPGATGGTPLWSEHIWHQENIRTTESYRVVTVINDQRYKQQDVANCISETREDETELSAHREIADISIQSGEVKILTADCPVGSEPNEHNIMKH</sequence>
<dbReference type="EMBL" id="KE356560">
    <property type="protein sequence ID" value="ERG91133.1"/>
    <property type="molecule type" value="Genomic_DNA"/>
</dbReference>
<dbReference type="PROSITE" id="PS51257">
    <property type="entry name" value="PROKAR_LIPOPROTEIN"/>
    <property type="match status" value="1"/>
</dbReference>
<evidence type="ECO:0000313" key="2">
    <source>
        <dbReference type="Proteomes" id="UP000030649"/>
    </source>
</evidence>
<accession>U1N414</accession>
<gene>
    <name evidence="1" type="ORF">J07HQW1_01165</name>
</gene>
<protein>
    <submittedName>
        <fullName evidence="1">Uncharacterized protein</fullName>
    </submittedName>
</protein>
<reference evidence="1 2" key="1">
    <citation type="journal article" date="2013" name="PLoS ONE">
        <title>Assembly-driven community genomics of a hypersaline microbial ecosystem.</title>
        <authorList>
            <person name="Podell S."/>
            <person name="Ugalde J.A."/>
            <person name="Narasingarao P."/>
            <person name="Banfield J.F."/>
            <person name="Heidelberg K.B."/>
            <person name="Allen E.E."/>
        </authorList>
    </citation>
    <scope>NUCLEOTIDE SEQUENCE [LARGE SCALE GENOMIC DNA]</scope>
    <source>
        <strain evidence="2">J07HQW1</strain>
    </source>
</reference>
<dbReference type="Proteomes" id="UP000030649">
    <property type="component" value="Unassembled WGS sequence"/>
</dbReference>
<dbReference type="HOGENOM" id="CLU_1631616_0_0_2"/>